<protein>
    <submittedName>
        <fullName evidence="1">Uncharacterized protein</fullName>
    </submittedName>
</protein>
<organism evidence="1">
    <name type="scientific">Rhizophora mucronata</name>
    <name type="common">Asiatic mangrove</name>
    <dbReference type="NCBI Taxonomy" id="61149"/>
    <lineage>
        <taxon>Eukaryota</taxon>
        <taxon>Viridiplantae</taxon>
        <taxon>Streptophyta</taxon>
        <taxon>Embryophyta</taxon>
        <taxon>Tracheophyta</taxon>
        <taxon>Spermatophyta</taxon>
        <taxon>Magnoliopsida</taxon>
        <taxon>eudicotyledons</taxon>
        <taxon>Gunneridae</taxon>
        <taxon>Pentapetalae</taxon>
        <taxon>rosids</taxon>
        <taxon>fabids</taxon>
        <taxon>Malpighiales</taxon>
        <taxon>Rhizophoraceae</taxon>
        <taxon>Rhizophora</taxon>
    </lineage>
</organism>
<reference evidence="1" key="1">
    <citation type="submission" date="2018-02" db="EMBL/GenBank/DDBJ databases">
        <title>Rhizophora mucronata_Transcriptome.</title>
        <authorList>
            <person name="Meera S.P."/>
            <person name="Sreeshan A."/>
            <person name="Augustine A."/>
        </authorList>
    </citation>
    <scope>NUCLEOTIDE SEQUENCE</scope>
    <source>
        <tissue evidence="1">Leaf</tissue>
    </source>
</reference>
<evidence type="ECO:0000313" key="1">
    <source>
        <dbReference type="EMBL" id="MBX51352.1"/>
    </source>
</evidence>
<name>A0A2P2P9F4_RHIMU</name>
<sequence>MHLQIPTNYMFAIIWSTLRIIVKSQEKTRGGIAKGYDLLI</sequence>
<proteinExistence type="predicted"/>
<accession>A0A2P2P9F4</accession>
<dbReference type="EMBL" id="GGEC01070868">
    <property type="protein sequence ID" value="MBX51352.1"/>
    <property type="molecule type" value="Transcribed_RNA"/>
</dbReference>
<dbReference type="AlphaFoldDB" id="A0A2P2P9F4"/>